<evidence type="ECO:0000256" key="1">
    <source>
        <dbReference type="SAM" id="MobiDB-lite"/>
    </source>
</evidence>
<protein>
    <recommendedName>
        <fullName evidence="4">Heterokaryon incompatibility domain-containing protein</fullName>
    </recommendedName>
</protein>
<evidence type="ECO:0008006" key="4">
    <source>
        <dbReference type="Google" id="ProtNLM"/>
    </source>
</evidence>
<comment type="caution">
    <text evidence="2">The sequence shown here is derived from an EMBL/GenBank/DDBJ whole genome shotgun (WGS) entry which is preliminary data.</text>
</comment>
<accession>A0ABR3TJ67</accession>
<gene>
    <name evidence="2" type="ORF">SLS58_007769</name>
</gene>
<organism evidence="2 3">
    <name type="scientific">Diplodia intermedia</name>
    <dbReference type="NCBI Taxonomy" id="856260"/>
    <lineage>
        <taxon>Eukaryota</taxon>
        <taxon>Fungi</taxon>
        <taxon>Dikarya</taxon>
        <taxon>Ascomycota</taxon>
        <taxon>Pezizomycotina</taxon>
        <taxon>Dothideomycetes</taxon>
        <taxon>Dothideomycetes incertae sedis</taxon>
        <taxon>Botryosphaeriales</taxon>
        <taxon>Botryosphaeriaceae</taxon>
        <taxon>Diplodia</taxon>
    </lineage>
</organism>
<dbReference type="EMBL" id="JAKEKT020000061">
    <property type="protein sequence ID" value="KAL1639570.1"/>
    <property type="molecule type" value="Genomic_DNA"/>
</dbReference>
<proteinExistence type="predicted"/>
<evidence type="ECO:0000313" key="2">
    <source>
        <dbReference type="EMBL" id="KAL1639570.1"/>
    </source>
</evidence>
<feature type="compositionally biased region" description="Low complexity" evidence="1">
    <location>
        <begin position="158"/>
        <end position="170"/>
    </location>
</feature>
<keyword evidence="3" id="KW-1185">Reference proteome</keyword>
<sequence>MQEIGTITNPERNFRIDSWDDDDGCEAALRDRLWEIERLFRCPEVWQRVWIMQEVSYAPRVALVDDQGGELPWERVDAFFDVDKYIAMSGFPNALHNAFGHHFVLKTSLNRTMACVQILAHQRRLTIKMLQQQQRQQDDDDDDGETPHPDKPSPPSSPASATPKPATRAPWSSPSSA</sequence>
<feature type="region of interest" description="Disordered" evidence="1">
    <location>
        <begin position="129"/>
        <end position="177"/>
    </location>
</feature>
<reference evidence="2 3" key="1">
    <citation type="journal article" date="2023" name="Plant Dis.">
        <title>First Report of Diplodia intermedia Causing Canker and Dieback Diseases on Apple Trees in Canada.</title>
        <authorList>
            <person name="Ellouze W."/>
            <person name="Ilyukhin E."/>
            <person name="Sulman M."/>
            <person name="Ali S."/>
        </authorList>
    </citation>
    <scope>NUCLEOTIDE SEQUENCE [LARGE SCALE GENOMIC DNA]</scope>
    <source>
        <strain evidence="2 3">M45-28</strain>
    </source>
</reference>
<dbReference type="Proteomes" id="UP001521184">
    <property type="component" value="Unassembled WGS sequence"/>
</dbReference>
<evidence type="ECO:0000313" key="3">
    <source>
        <dbReference type="Proteomes" id="UP001521184"/>
    </source>
</evidence>
<name>A0ABR3TJ67_9PEZI</name>